<dbReference type="Proteomes" id="UP000477311">
    <property type="component" value="Unassembled WGS sequence"/>
</dbReference>
<organism evidence="2 3">
    <name type="scientific">Limisphaera ngatamarikiensis</name>
    <dbReference type="NCBI Taxonomy" id="1324935"/>
    <lineage>
        <taxon>Bacteria</taxon>
        <taxon>Pseudomonadati</taxon>
        <taxon>Verrucomicrobiota</taxon>
        <taxon>Verrucomicrobiia</taxon>
        <taxon>Limisphaerales</taxon>
        <taxon>Limisphaeraceae</taxon>
        <taxon>Limisphaera</taxon>
    </lineage>
</organism>
<proteinExistence type="predicted"/>
<comment type="caution">
    <text evidence="2">The sequence shown here is derived from an EMBL/GenBank/DDBJ whole genome shotgun (WGS) entry which is preliminary data.</text>
</comment>
<evidence type="ECO:0000313" key="3">
    <source>
        <dbReference type="Proteomes" id="UP000477311"/>
    </source>
</evidence>
<keyword evidence="1" id="KW-1133">Transmembrane helix</keyword>
<sequence>MKLRGSGLKRCNSTSGSTLVTVVVTGAILGLVTAGTMALGSFQLRMAHGRNDWIAAYHHAENALHWAAQMIADAWPAPSSGVYATADGTLSLPYMQEALQG</sequence>
<evidence type="ECO:0000256" key="1">
    <source>
        <dbReference type="SAM" id="Phobius"/>
    </source>
</evidence>
<dbReference type="EMBL" id="JAAKYA010000012">
    <property type="protein sequence ID" value="NGO38149.1"/>
    <property type="molecule type" value="Genomic_DNA"/>
</dbReference>
<keyword evidence="1" id="KW-0812">Transmembrane</keyword>
<evidence type="ECO:0008006" key="4">
    <source>
        <dbReference type="Google" id="ProtNLM"/>
    </source>
</evidence>
<keyword evidence="3" id="KW-1185">Reference proteome</keyword>
<keyword evidence="1" id="KW-0472">Membrane</keyword>
<evidence type="ECO:0000313" key="2">
    <source>
        <dbReference type="EMBL" id="NGO38149.1"/>
    </source>
</evidence>
<accession>A0A6M1RKM9</accession>
<protein>
    <recommendedName>
        <fullName evidence="4">Type 4 fimbrial biogenesis protein PilX N-terminal domain-containing protein</fullName>
    </recommendedName>
</protein>
<name>A0A6M1RKM9_9BACT</name>
<dbReference type="AlphaFoldDB" id="A0A6M1RKM9"/>
<reference evidence="2 3" key="1">
    <citation type="submission" date="2020-02" db="EMBL/GenBank/DDBJ databases">
        <title>Draft genome sequence of Limisphaera ngatamarikiensis NGM72.4T, a thermophilic Verrucomicrobia grouped in subdivision 3.</title>
        <authorList>
            <person name="Carere C.R."/>
            <person name="Steen J."/>
            <person name="Hugenholtz P."/>
            <person name="Stott M.B."/>
        </authorList>
    </citation>
    <scope>NUCLEOTIDE SEQUENCE [LARGE SCALE GENOMIC DNA]</scope>
    <source>
        <strain evidence="2 3">NGM72.4</strain>
    </source>
</reference>
<dbReference type="RefSeq" id="WP_165105481.1">
    <property type="nucleotide sequence ID" value="NZ_JAAKYA010000012.1"/>
</dbReference>
<feature type="transmembrane region" description="Helical" evidence="1">
    <location>
        <begin position="20"/>
        <end position="40"/>
    </location>
</feature>
<gene>
    <name evidence="2" type="ORF">G4L39_01900</name>
</gene>